<dbReference type="Pfam" id="PF03553">
    <property type="entry name" value="Na_H_antiporter"/>
    <property type="match status" value="1"/>
</dbReference>
<keyword evidence="2" id="KW-1003">Cell membrane</keyword>
<evidence type="ECO:0000256" key="6">
    <source>
        <dbReference type="SAM" id="Phobius"/>
    </source>
</evidence>
<feature type="transmembrane region" description="Helical" evidence="6">
    <location>
        <begin position="7"/>
        <end position="24"/>
    </location>
</feature>
<evidence type="ECO:0000256" key="5">
    <source>
        <dbReference type="ARBA" id="ARBA00023136"/>
    </source>
</evidence>
<comment type="subcellular location">
    <subcellularLocation>
        <location evidence="1">Cell membrane</location>
        <topology evidence="1">Multi-pass membrane protein</topology>
    </subcellularLocation>
</comment>
<evidence type="ECO:0000256" key="4">
    <source>
        <dbReference type="ARBA" id="ARBA00022989"/>
    </source>
</evidence>
<evidence type="ECO:0000259" key="7">
    <source>
        <dbReference type="Pfam" id="PF03553"/>
    </source>
</evidence>
<comment type="caution">
    <text evidence="8">The sequence shown here is derived from an EMBL/GenBank/DDBJ whole genome shotgun (WGS) entry which is preliminary data.</text>
</comment>
<dbReference type="GO" id="GO:0005886">
    <property type="term" value="C:plasma membrane"/>
    <property type="evidence" value="ECO:0007669"/>
    <property type="project" value="UniProtKB-SubCell"/>
</dbReference>
<keyword evidence="3 6" id="KW-0812">Transmembrane</keyword>
<dbReference type="PANTHER" id="PTHR43478">
    <property type="entry name" value="NA+/H+ ANTIPORTER-RELATED"/>
    <property type="match status" value="1"/>
</dbReference>
<evidence type="ECO:0000256" key="3">
    <source>
        <dbReference type="ARBA" id="ARBA00022692"/>
    </source>
</evidence>
<organism evidence="8">
    <name type="scientific">bioreactor metagenome</name>
    <dbReference type="NCBI Taxonomy" id="1076179"/>
    <lineage>
        <taxon>unclassified sequences</taxon>
        <taxon>metagenomes</taxon>
        <taxon>ecological metagenomes</taxon>
    </lineage>
</organism>
<keyword evidence="4 6" id="KW-1133">Transmembrane helix</keyword>
<dbReference type="InterPro" id="IPR018461">
    <property type="entry name" value="Na/H_Antiport_NhaC-like_C"/>
</dbReference>
<feature type="transmembrane region" description="Helical" evidence="6">
    <location>
        <begin position="119"/>
        <end position="144"/>
    </location>
</feature>
<accession>A0A645JI19</accession>
<gene>
    <name evidence="8" type="ORF">SDC9_211093</name>
</gene>
<feature type="domain" description="Na+/H+ antiporter NhaC-like C-terminal" evidence="7">
    <location>
        <begin position="3"/>
        <end position="142"/>
    </location>
</feature>
<feature type="transmembrane region" description="Helical" evidence="6">
    <location>
        <begin position="74"/>
        <end position="99"/>
    </location>
</feature>
<protein>
    <recommendedName>
        <fullName evidence="7">Na+/H+ antiporter NhaC-like C-terminal domain-containing protein</fullName>
    </recommendedName>
</protein>
<name>A0A645JI19_9ZZZZ</name>
<proteinExistence type="predicted"/>
<sequence>MKGGGKIFALVIILLLSWVLTRITQDLGFNSLINQNLIADIPKFLVPAILFLISGAISYMIGSSWATWALMMPLAAAFSAGSGIGIEIMAGTVWAGGAVTDVVSPISAEMANIPYGKHFITALPYVVAGVAISTIGYIVAGFLIS</sequence>
<keyword evidence="5 6" id="KW-0472">Membrane</keyword>
<evidence type="ECO:0000256" key="1">
    <source>
        <dbReference type="ARBA" id="ARBA00004651"/>
    </source>
</evidence>
<dbReference type="EMBL" id="VSSQ01142584">
    <property type="protein sequence ID" value="MPN63335.1"/>
    <property type="molecule type" value="Genomic_DNA"/>
</dbReference>
<dbReference type="PANTHER" id="PTHR43478:SF1">
    <property type="entry name" value="NA+_H+ ANTIPORTER NHAC-LIKE C-TERMINAL DOMAIN-CONTAINING PROTEIN"/>
    <property type="match status" value="1"/>
</dbReference>
<dbReference type="AlphaFoldDB" id="A0A645JI19"/>
<reference evidence="8" key="1">
    <citation type="submission" date="2019-08" db="EMBL/GenBank/DDBJ databases">
        <authorList>
            <person name="Kucharzyk K."/>
            <person name="Murdoch R.W."/>
            <person name="Higgins S."/>
            <person name="Loffler F."/>
        </authorList>
    </citation>
    <scope>NUCLEOTIDE SEQUENCE</scope>
</reference>
<evidence type="ECO:0000313" key="8">
    <source>
        <dbReference type="EMBL" id="MPN63335.1"/>
    </source>
</evidence>
<evidence type="ECO:0000256" key="2">
    <source>
        <dbReference type="ARBA" id="ARBA00022475"/>
    </source>
</evidence>
<feature type="transmembrane region" description="Helical" evidence="6">
    <location>
        <begin position="44"/>
        <end position="62"/>
    </location>
</feature>